<keyword evidence="2" id="KW-1133">Transmembrane helix</keyword>
<dbReference type="Proteomes" id="UP001500571">
    <property type="component" value="Unassembled WGS sequence"/>
</dbReference>
<proteinExistence type="predicted"/>
<feature type="region of interest" description="Disordered" evidence="1">
    <location>
        <begin position="1"/>
        <end position="21"/>
    </location>
</feature>
<feature type="transmembrane region" description="Helical" evidence="2">
    <location>
        <begin position="67"/>
        <end position="86"/>
    </location>
</feature>
<evidence type="ECO:0000256" key="1">
    <source>
        <dbReference type="SAM" id="MobiDB-lite"/>
    </source>
</evidence>
<comment type="caution">
    <text evidence="3">The sequence shown here is derived from an EMBL/GenBank/DDBJ whole genome shotgun (WGS) entry which is preliminary data.</text>
</comment>
<dbReference type="EMBL" id="BAAAPB010000002">
    <property type="protein sequence ID" value="GAA1960358.1"/>
    <property type="molecule type" value="Genomic_DNA"/>
</dbReference>
<evidence type="ECO:0000313" key="4">
    <source>
        <dbReference type="Proteomes" id="UP001500571"/>
    </source>
</evidence>
<reference evidence="3 4" key="1">
    <citation type="journal article" date="2019" name="Int. J. Syst. Evol. Microbiol.">
        <title>The Global Catalogue of Microorganisms (GCM) 10K type strain sequencing project: providing services to taxonomists for standard genome sequencing and annotation.</title>
        <authorList>
            <consortium name="The Broad Institute Genomics Platform"/>
            <consortium name="The Broad Institute Genome Sequencing Center for Infectious Disease"/>
            <person name="Wu L."/>
            <person name="Ma J."/>
        </authorList>
    </citation>
    <scope>NUCLEOTIDE SEQUENCE [LARGE SCALE GENOMIC DNA]</scope>
    <source>
        <strain evidence="3 4">JCM 15309</strain>
    </source>
</reference>
<organism evidence="3 4">
    <name type="scientific">Nocardioides panacihumi</name>
    <dbReference type="NCBI Taxonomy" id="400774"/>
    <lineage>
        <taxon>Bacteria</taxon>
        <taxon>Bacillati</taxon>
        <taxon>Actinomycetota</taxon>
        <taxon>Actinomycetes</taxon>
        <taxon>Propionibacteriales</taxon>
        <taxon>Nocardioidaceae</taxon>
        <taxon>Nocardioides</taxon>
    </lineage>
</organism>
<accession>A0ABN2QYC1</accession>
<evidence type="ECO:0000256" key="2">
    <source>
        <dbReference type="SAM" id="Phobius"/>
    </source>
</evidence>
<gene>
    <name evidence="3" type="ORF">GCM10009798_19950</name>
</gene>
<keyword evidence="4" id="KW-1185">Reference proteome</keyword>
<evidence type="ECO:0008006" key="5">
    <source>
        <dbReference type="Google" id="ProtNLM"/>
    </source>
</evidence>
<name>A0ABN2QYC1_9ACTN</name>
<keyword evidence="2" id="KW-0472">Membrane</keyword>
<keyword evidence="2" id="KW-0812">Transmembrane</keyword>
<sequence>MITVTASMPSGPPQPSTVRQTGAMAKTLTPQQKRVVGAAVAVQLVIALLTLRDLSRRPAEKVRGPKWIWRILGTANTAGSATYWVVGRRR</sequence>
<protein>
    <recommendedName>
        <fullName evidence="5">Cardiolipin synthase N-terminal domain-containing protein</fullName>
    </recommendedName>
</protein>
<evidence type="ECO:0000313" key="3">
    <source>
        <dbReference type="EMBL" id="GAA1960358.1"/>
    </source>
</evidence>
<feature type="transmembrane region" description="Helical" evidence="2">
    <location>
        <begin position="35"/>
        <end position="55"/>
    </location>
</feature>